<feature type="repeat" description="Solcar" evidence="10">
    <location>
        <begin position="211"/>
        <end position="316"/>
    </location>
</feature>
<dbReference type="InterPro" id="IPR018108">
    <property type="entry name" value="MCP_transmembrane"/>
</dbReference>
<sequence length="412" mass="45127">MTKGPVRVVQVGGEDSGQLGRADGSSPRFNTRPPSPLSFAGEDDPFANHAAAAVPVSVPVPVSVSVSVPAPFQLQVVSPAAADGVMARRESLRQEDIDPAAPFAKRYRTEIAASTSSVFSTLSSFPLDSVKTRMQTYRFNSFWDCVIQTHRNEGIRGFWRGSLAPLASISMVRTISFSVYTSSLGFYKRGIRKIVGQDAARYQPGTLPGPSNLAQYFLSGGTAGAVVSVVACPFEFTKLSSQIEFLLKQSKAEGKEKEDFAKAYSKMKGAGTFESAKRIVETRGFRGLYSGFHLHLIRDVLGTGLYFTMYETFKRTFSSQEGTSHLAIATSGGLCGLLSWAMIYPIDSSKSIYQRKILSTPPGQPLTSLKYPLFHRRMYRGLSVSMARSCLLNAIFFTSYEKIVRVIDSRDE</sequence>
<gene>
    <name evidence="13" type="ORF">TWF696_009852</name>
</gene>
<dbReference type="GO" id="GO:0022857">
    <property type="term" value="F:transmembrane transporter activity"/>
    <property type="evidence" value="ECO:0007669"/>
    <property type="project" value="TreeGrafter"/>
</dbReference>
<evidence type="ECO:0000256" key="1">
    <source>
        <dbReference type="ARBA" id="ARBA00004448"/>
    </source>
</evidence>
<reference evidence="13 14" key="1">
    <citation type="submission" date="2019-10" db="EMBL/GenBank/DDBJ databases">
        <authorList>
            <person name="Palmer J.M."/>
        </authorList>
    </citation>
    <scope>NUCLEOTIDE SEQUENCE [LARGE SCALE GENOMIC DNA]</scope>
    <source>
        <strain evidence="13 14">TWF696</strain>
    </source>
</reference>
<evidence type="ECO:0000256" key="2">
    <source>
        <dbReference type="ARBA" id="ARBA00006375"/>
    </source>
</evidence>
<evidence type="ECO:0000256" key="11">
    <source>
        <dbReference type="RuleBase" id="RU000488"/>
    </source>
</evidence>
<comment type="similarity">
    <text evidence="2 11">Belongs to the mitochondrial carrier (TC 2.A.29) family.</text>
</comment>
<feature type="repeat" description="Solcar" evidence="10">
    <location>
        <begin position="104"/>
        <end position="186"/>
    </location>
</feature>
<proteinExistence type="inferred from homology"/>
<name>A0AAV9UCH2_9PEZI</name>
<keyword evidence="9 10" id="KW-0472">Membrane</keyword>
<evidence type="ECO:0000256" key="10">
    <source>
        <dbReference type="PROSITE-ProRule" id="PRU00282"/>
    </source>
</evidence>
<keyword evidence="5" id="KW-0677">Repeat</keyword>
<dbReference type="Proteomes" id="UP001375240">
    <property type="component" value="Unassembled WGS sequence"/>
</dbReference>
<evidence type="ECO:0008006" key="15">
    <source>
        <dbReference type="Google" id="ProtNLM"/>
    </source>
</evidence>
<keyword evidence="3 11" id="KW-0813">Transport</keyword>
<accession>A0AAV9UCH2</accession>
<evidence type="ECO:0000313" key="13">
    <source>
        <dbReference type="EMBL" id="KAK6339058.1"/>
    </source>
</evidence>
<feature type="repeat" description="Solcar" evidence="10">
    <location>
        <begin position="323"/>
        <end position="406"/>
    </location>
</feature>
<dbReference type="PRINTS" id="PR00926">
    <property type="entry name" value="MITOCARRIER"/>
</dbReference>
<keyword evidence="7" id="KW-1133">Transmembrane helix</keyword>
<keyword evidence="4 10" id="KW-0812">Transmembrane</keyword>
<evidence type="ECO:0000256" key="12">
    <source>
        <dbReference type="SAM" id="MobiDB-lite"/>
    </source>
</evidence>
<dbReference type="PANTHER" id="PTHR45624">
    <property type="entry name" value="MITOCHONDRIAL BASIC AMINO ACIDS TRANSPORTER-RELATED"/>
    <property type="match status" value="1"/>
</dbReference>
<dbReference type="InterPro" id="IPR023395">
    <property type="entry name" value="MCP_dom_sf"/>
</dbReference>
<dbReference type="AlphaFoldDB" id="A0AAV9UCH2"/>
<evidence type="ECO:0000256" key="4">
    <source>
        <dbReference type="ARBA" id="ARBA00022692"/>
    </source>
</evidence>
<dbReference type="InterPro" id="IPR050567">
    <property type="entry name" value="Mitochondrial_Carrier"/>
</dbReference>
<dbReference type="InterPro" id="IPR002067">
    <property type="entry name" value="MCP"/>
</dbReference>
<dbReference type="EMBL" id="JAVHNQ010000009">
    <property type="protein sequence ID" value="KAK6339058.1"/>
    <property type="molecule type" value="Genomic_DNA"/>
</dbReference>
<evidence type="ECO:0000256" key="5">
    <source>
        <dbReference type="ARBA" id="ARBA00022737"/>
    </source>
</evidence>
<evidence type="ECO:0000256" key="8">
    <source>
        <dbReference type="ARBA" id="ARBA00023128"/>
    </source>
</evidence>
<dbReference type="PROSITE" id="PS50920">
    <property type="entry name" value="SOLCAR"/>
    <property type="match status" value="3"/>
</dbReference>
<keyword evidence="8" id="KW-0496">Mitochondrion</keyword>
<evidence type="ECO:0000256" key="6">
    <source>
        <dbReference type="ARBA" id="ARBA00022792"/>
    </source>
</evidence>
<comment type="subcellular location">
    <subcellularLocation>
        <location evidence="1">Mitochondrion inner membrane</location>
        <topology evidence="1">Multi-pass membrane protein</topology>
    </subcellularLocation>
</comment>
<dbReference type="Gene3D" id="1.50.40.10">
    <property type="entry name" value="Mitochondrial carrier domain"/>
    <property type="match status" value="1"/>
</dbReference>
<protein>
    <recommendedName>
        <fullName evidence="15">Mitochondrial carrier protein</fullName>
    </recommendedName>
</protein>
<dbReference type="Pfam" id="PF00153">
    <property type="entry name" value="Mito_carr"/>
    <property type="match status" value="3"/>
</dbReference>
<comment type="caution">
    <text evidence="13">The sequence shown here is derived from an EMBL/GenBank/DDBJ whole genome shotgun (WGS) entry which is preliminary data.</text>
</comment>
<evidence type="ECO:0000256" key="3">
    <source>
        <dbReference type="ARBA" id="ARBA00022448"/>
    </source>
</evidence>
<feature type="region of interest" description="Disordered" evidence="12">
    <location>
        <begin position="1"/>
        <end position="35"/>
    </location>
</feature>
<keyword evidence="6" id="KW-0999">Mitochondrion inner membrane</keyword>
<evidence type="ECO:0000313" key="14">
    <source>
        <dbReference type="Proteomes" id="UP001375240"/>
    </source>
</evidence>
<evidence type="ECO:0000256" key="7">
    <source>
        <dbReference type="ARBA" id="ARBA00022989"/>
    </source>
</evidence>
<keyword evidence="14" id="KW-1185">Reference proteome</keyword>
<organism evidence="13 14">
    <name type="scientific">Orbilia brochopaga</name>
    <dbReference type="NCBI Taxonomy" id="3140254"/>
    <lineage>
        <taxon>Eukaryota</taxon>
        <taxon>Fungi</taxon>
        <taxon>Dikarya</taxon>
        <taxon>Ascomycota</taxon>
        <taxon>Pezizomycotina</taxon>
        <taxon>Orbiliomycetes</taxon>
        <taxon>Orbiliales</taxon>
        <taxon>Orbiliaceae</taxon>
        <taxon>Orbilia</taxon>
    </lineage>
</organism>
<dbReference type="PANTHER" id="PTHR45624:SF9">
    <property type="entry name" value="CARRIER PROTEIN, PUTATIVE (AFU_ORTHOLOGUE AFUA_4G06390)-RELATED"/>
    <property type="match status" value="1"/>
</dbReference>
<dbReference type="GO" id="GO:0005743">
    <property type="term" value="C:mitochondrial inner membrane"/>
    <property type="evidence" value="ECO:0007669"/>
    <property type="project" value="UniProtKB-SubCell"/>
</dbReference>
<evidence type="ECO:0000256" key="9">
    <source>
        <dbReference type="ARBA" id="ARBA00023136"/>
    </source>
</evidence>
<dbReference type="SUPFAM" id="SSF103506">
    <property type="entry name" value="Mitochondrial carrier"/>
    <property type="match status" value="1"/>
</dbReference>